<evidence type="ECO:0000313" key="10">
    <source>
        <dbReference type="EMBL" id="CCD40522.1"/>
    </source>
</evidence>
<dbReference type="Pfam" id="PF07559">
    <property type="entry name" value="FlgE_D2"/>
    <property type="match status" value="1"/>
</dbReference>
<comment type="function">
    <text evidence="5">A flexible structure which links the flagellar filament to the drive apparatus in the basal body.</text>
</comment>
<evidence type="ECO:0000256" key="4">
    <source>
        <dbReference type="ARBA" id="ARBA00023143"/>
    </source>
</evidence>
<dbReference type="PROSITE" id="PS00588">
    <property type="entry name" value="FLAGELLA_BB_ROD"/>
    <property type="match status" value="1"/>
</dbReference>
<keyword evidence="10" id="KW-0282">Flagellum</keyword>
<reference evidence="10 11" key="2">
    <citation type="submission" date="2011-10" db="EMBL/GenBank/DDBJ databases">
        <title>Draft genome sequence of Candidatus Burkholderia kirkii.</title>
        <authorList>
            <person name="Carlier A.L."/>
            <person name="Eberl L."/>
        </authorList>
    </citation>
    <scope>NUCLEOTIDE SEQUENCE [LARGE SCALE GENOMIC DNA]</scope>
    <source>
        <strain evidence="10 11">UZHbot1</strain>
    </source>
</reference>
<evidence type="ECO:0000259" key="6">
    <source>
        <dbReference type="Pfam" id="PF00460"/>
    </source>
</evidence>
<dbReference type="HOGENOM" id="CLU_013687_2_0_4"/>
<feature type="domain" description="Flagellar basal-body/hook protein C-terminal" evidence="7">
    <location>
        <begin position="347"/>
        <end position="391"/>
    </location>
</feature>
<dbReference type="GO" id="GO:0009424">
    <property type="term" value="C:bacterial-type flagellum hook"/>
    <property type="evidence" value="ECO:0007669"/>
    <property type="project" value="TreeGrafter"/>
</dbReference>
<dbReference type="BioCyc" id="CBUR1055526:G10QW-780-MONOMER"/>
<evidence type="ECO:0000256" key="3">
    <source>
        <dbReference type="ARBA" id="ARBA00019015"/>
    </source>
</evidence>
<dbReference type="EMBL" id="CAFE01000252">
    <property type="protein sequence ID" value="CCD40522.1"/>
    <property type="molecule type" value="Genomic_DNA"/>
</dbReference>
<dbReference type="Pfam" id="PF06429">
    <property type="entry name" value="Flg_bbr_C"/>
    <property type="match status" value="1"/>
</dbReference>
<reference evidence="10 11" key="1">
    <citation type="submission" date="2011-09" db="EMBL/GenBank/DDBJ databases">
        <authorList>
            <person name="Carlier A."/>
        </authorList>
    </citation>
    <scope>NUCLEOTIDE SEQUENCE [LARGE SCALE GENOMIC DNA]</scope>
    <source>
        <strain evidence="10 11">UZHbot1</strain>
    </source>
</reference>
<evidence type="ECO:0000256" key="1">
    <source>
        <dbReference type="ARBA" id="ARBA00004117"/>
    </source>
</evidence>
<dbReference type="PANTHER" id="PTHR30435:SF1">
    <property type="entry name" value="FLAGELLAR HOOK PROTEIN FLGE"/>
    <property type="match status" value="1"/>
</dbReference>
<evidence type="ECO:0000256" key="5">
    <source>
        <dbReference type="RuleBase" id="RU362116"/>
    </source>
</evidence>
<dbReference type="GO" id="GO:0071978">
    <property type="term" value="P:bacterial-type flagellum-dependent swarming motility"/>
    <property type="evidence" value="ECO:0007669"/>
    <property type="project" value="TreeGrafter"/>
</dbReference>
<dbReference type="GO" id="GO:0009425">
    <property type="term" value="C:bacterial-type flagellum basal body"/>
    <property type="evidence" value="ECO:0007669"/>
    <property type="project" value="UniProtKB-SubCell"/>
</dbReference>
<dbReference type="AlphaFoldDB" id="G4MH93"/>
<dbReference type="Pfam" id="PF00460">
    <property type="entry name" value="Flg_bb_rod"/>
    <property type="match status" value="1"/>
</dbReference>
<dbReference type="InterPro" id="IPR001444">
    <property type="entry name" value="Flag_bb_rod_N"/>
</dbReference>
<feature type="domain" description="Flagellar hook protein FlgE D2" evidence="8">
    <location>
        <begin position="161"/>
        <end position="287"/>
    </location>
</feature>
<organism evidence="10 11">
    <name type="scientific">Candidatus Paraburkholderia kirkii UZHbot1</name>
    <dbReference type="NCBI Taxonomy" id="1055526"/>
    <lineage>
        <taxon>Bacteria</taxon>
        <taxon>Pseudomonadati</taxon>
        <taxon>Pseudomonadota</taxon>
        <taxon>Betaproteobacteria</taxon>
        <taxon>Burkholderiales</taxon>
        <taxon>Burkholderiaceae</taxon>
        <taxon>Paraburkholderia</taxon>
    </lineage>
</organism>
<dbReference type="STRING" id="1055526.BKIR_c72_1667"/>
<evidence type="ECO:0000256" key="2">
    <source>
        <dbReference type="ARBA" id="ARBA00009677"/>
    </source>
</evidence>
<dbReference type="InterPro" id="IPR037058">
    <property type="entry name" value="Falgellar_hook_FlgE_sf"/>
</dbReference>
<dbReference type="NCBIfam" id="TIGR03506">
    <property type="entry name" value="FlgEFG_subfam"/>
    <property type="match status" value="1"/>
</dbReference>
<feature type="domain" description="Flagellar hook protein FlgE/F/G-like D1" evidence="9">
    <location>
        <begin position="83"/>
        <end position="145"/>
    </location>
</feature>
<keyword evidence="10" id="KW-0966">Cell projection</keyword>
<dbReference type="PANTHER" id="PTHR30435">
    <property type="entry name" value="FLAGELLAR PROTEIN"/>
    <property type="match status" value="1"/>
</dbReference>
<name>G4MH93_9BURK</name>
<dbReference type="InterPro" id="IPR020013">
    <property type="entry name" value="Flagellar_FlgE/F/G"/>
</dbReference>
<evidence type="ECO:0000313" key="11">
    <source>
        <dbReference type="Proteomes" id="UP000003511"/>
    </source>
</evidence>
<protein>
    <recommendedName>
        <fullName evidence="3 5">Flagellar hook protein FlgE</fullName>
    </recommendedName>
</protein>
<gene>
    <name evidence="10" type="ORF">BKIR_c72_1667</name>
</gene>
<comment type="subcellular location">
    <subcellularLocation>
        <location evidence="1 5">Bacterial flagellum basal body</location>
    </subcellularLocation>
</comment>
<accession>G4MH93</accession>
<dbReference type="InterPro" id="IPR037925">
    <property type="entry name" value="FlgE/F/G-like"/>
</dbReference>
<dbReference type="GO" id="GO:0005829">
    <property type="term" value="C:cytosol"/>
    <property type="evidence" value="ECO:0007669"/>
    <property type="project" value="TreeGrafter"/>
</dbReference>
<proteinExistence type="inferred from homology"/>
<dbReference type="SUPFAM" id="SSF117143">
    <property type="entry name" value="Flagellar hook protein flgE"/>
    <property type="match status" value="1"/>
</dbReference>
<evidence type="ECO:0000259" key="8">
    <source>
        <dbReference type="Pfam" id="PF07559"/>
    </source>
</evidence>
<keyword evidence="11" id="KW-1185">Reference proteome</keyword>
<dbReference type="InterPro" id="IPR053967">
    <property type="entry name" value="LlgE_F_G-like_D1"/>
</dbReference>
<dbReference type="NCBIfam" id="NF004238">
    <property type="entry name" value="PRK05682.1-1"/>
    <property type="match status" value="1"/>
</dbReference>
<dbReference type="Proteomes" id="UP000003511">
    <property type="component" value="Unassembled WGS sequence"/>
</dbReference>
<keyword evidence="4 5" id="KW-0975">Bacterial flagellum</keyword>
<sequence length="391" mass="40444">MSYQQALSGLGAASSDLDVIGNNIANANTVGFKQGAAQFADMYASSMATAINNQIGIGTRLAEVQQQFSQGTITTTNQALDVAINGNGFYQLSNNGSIVYSRNGVFHLDATGKIVNSSGLQLMGYAADSNGVVNSASTVPLTVPTANIAPIATKKITAAFNLNSQDANQTQTFDPTNGNTYNTSTSVDVYDTLGGTQKVSVYFQKTTTGQWEAFAGYGDPVTPQTDLGSITFDSSGTLTGSTAPGVFNFTIPNGADGGKTTQTLALDLTGTTQYGAKSGITNLHQDGMLTGNYSNGETKALGQIAIANFNNQNGLQNLGGNVNAQTAASGAPQVSVPGLTNHGTLQGGAVENSNVDLTSELVNLITAQRNYQANAQTIKTQQTVDQTLINL</sequence>
<feature type="domain" description="Flagellar basal body rod protein N-terminal" evidence="6">
    <location>
        <begin position="6"/>
        <end position="33"/>
    </location>
</feature>
<keyword evidence="10" id="KW-0969">Cilium</keyword>
<evidence type="ECO:0000259" key="9">
    <source>
        <dbReference type="Pfam" id="PF22692"/>
    </source>
</evidence>
<comment type="caution">
    <text evidence="10">The sequence shown here is derived from an EMBL/GenBank/DDBJ whole genome shotgun (WGS) entry which is preliminary data.</text>
</comment>
<dbReference type="InterPro" id="IPR011491">
    <property type="entry name" value="FlgE_D2"/>
</dbReference>
<dbReference type="Gene3D" id="2.60.98.20">
    <property type="entry name" value="Flagellar hook protein FlgE"/>
    <property type="match status" value="1"/>
</dbReference>
<dbReference type="InterPro" id="IPR019776">
    <property type="entry name" value="Flagellar_basal_body_rod_CS"/>
</dbReference>
<comment type="similarity">
    <text evidence="2 5">Belongs to the flagella basal body rod proteins family.</text>
</comment>
<dbReference type="InterPro" id="IPR010930">
    <property type="entry name" value="Flg_bb/hook_C_dom"/>
</dbReference>
<dbReference type="Pfam" id="PF22692">
    <property type="entry name" value="LlgE_F_G_D1"/>
    <property type="match status" value="1"/>
</dbReference>
<evidence type="ECO:0000259" key="7">
    <source>
        <dbReference type="Pfam" id="PF06429"/>
    </source>
</evidence>